<dbReference type="EMBL" id="CADEPI010000019">
    <property type="protein sequence ID" value="CAB3365058.1"/>
    <property type="molecule type" value="Genomic_DNA"/>
</dbReference>
<feature type="compositionally biased region" description="Polar residues" evidence="4">
    <location>
        <begin position="462"/>
        <end position="476"/>
    </location>
</feature>
<dbReference type="Gene3D" id="2.30.29.30">
    <property type="entry name" value="Pleckstrin-homology domain (PH domain)/Phosphotyrosine-binding domain (PTB)"/>
    <property type="match status" value="1"/>
</dbReference>
<dbReference type="PROSITE" id="PS00741">
    <property type="entry name" value="DH_1"/>
    <property type="match status" value="1"/>
</dbReference>
<dbReference type="GO" id="GO:0005737">
    <property type="term" value="C:cytoplasm"/>
    <property type="evidence" value="ECO:0007669"/>
    <property type="project" value="UniProtKB-SubCell"/>
</dbReference>
<dbReference type="FunFam" id="1.20.900.10:FF:000008">
    <property type="entry name" value="rho guanine nucleotide exchange factor 25"/>
    <property type="match status" value="1"/>
</dbReference>
<dbReference type="PROSITE" id="PS50010">
    <property type="entry name" value="DH_2"/>
    <property type="match status" value="1"/>
</dbReference>
<feature type="region of interest" description="Disordered" evidence="4">
    <location>
        <begin position="1"/>
        <end position="77"/>
    </location>
</feature>
<evidence type="ECO:0000259" key="5">
    <source>
        <dbReference type="PROSITE" id="PS50010"/>
    </source>
</evidence>
<dbReference type="CDD" id="cd00160">
    <property type="entry name" value="RhoGEF"/>
    <property type="match status" value="1"/>
</dbReference>
<keyword evidence="2" id="KW-0963">Cytoplasm</keyword>
<dbReference type="PANTHER" id="PTHR22826:SF106">
    <property type="entry name" value="TRIO, ISOFORM A"/>
    <property type="match status" value="1"/>
</dbReference>
<evidence type="ECO:0008006" key="9">
    <source>
        <dbReference type="Google" id="ProtNLM"/>
    </source>
</evidence>
<dbReference type="InterPro" id="IPR051336">
    <property type="entry name" value="RhoGEF_Guanine_NuclExch_SF"/>
</dbReference>
<protein>
    <recommendedName>
        <fullName evidence="9">Protein kinase domain-containing protein</fullName>
    </recommendedName>
</protein>
<feature type="domain" description="DH" evidence="5">
    <location>
        <begin position="84"/>
        <end position="273"/>
    </location>
</feature>
<dbReference type="GO" id="GO:0007411">
    <property type="term" value="P:axon guidance"/>
    <property type="evidence" value="ECO:0007669"/>
    <property type="project" value="TreeGrafter"/>
</dbReference>
<evidence type="ECO:0000256" key="4">
    <source>
        <dbReference type="SAM" id="MobiDB-lite"/>
    </source>
</evidence>
<dbReference type="PROSITE" id="PS00108">
    <property type="entry name" value="PROTEIN_KINASE_ST"/>
    <property type="match status" value="1"/>
</dbReference>
<dbReference type="InterPro" id="IPR011993">
    <property type="entry name" value="PH-like_dom_sf"/>
</dbReference>
<feature type="region of interest" description="Disordered" evidence="4">
    <location>
        <begin position="492"/>
        <end position="544"/>
    </location>
</feature>
<dbReference type="InterPro" id="IPR008271">
    <property type="entry name" value="Ser/Thr_kinase_AS"/>
</dbReference>
<evidence type="ECO:0000256" key="2">
    <source>
        <dbReference type="ARBA" id="ARBA00022490"/>
    </source>
</evidence>
<feature type="domain" description="Protein kinase" evidence="6">
    <location>
        <begin position="584"/>
        <end position="852"/>
    </location>
</feature>
<dbReference type="InterPro" id="IPR000219">
    <property type="entry name" value="DH_dom"/>
</dbReference>
<dbReference type="Gene3D" id="1.20.900.10">
    <property type="entry name" value="Dbl homology (DH) domain"/>
    <property type="match status" value="1"/>
</dbReference>
<keyword evidence="3" id="KW-0344">Guanine-nucleotide releasing factor</keyword>
<dbReference type="SMART" id="SM00233">
    <property type="entry name" value="PH"/>
    <property type="match status" value="1"/>
</dbReference>
<gene>
    <name evidence="7" type="ORF">CLODIP_2_CD06719</name>
</gene>
<dbReference type="GO" id="GO:0005085">
    <property type="term" value="F:guanyl-nucleotide exchange factor activity"/>
    <property type="evidence" value="ECO:0007669"/>
    <property type="project" value="UniProtKB-KW"/>
</dbReference>
<dbReference type="SMART" id="SM00220">
    <property type="entry name" value="S_TKc"/>
    <property type="match status" value="1"/>
</dbReference>
<evidence type="ECO:0000313" key="7">
    <source>
        <dbReference type="EMBL" id="CAB3365058.1"/>
    </source>
</evidence>
<organism evidence="7 8">
    <name type="scientific">Cloeon dipterum</name>
    <dbReference type="NCBI Taxonomy" id="197152"/>
    <lineage>
        <taxon>Eukaryota</taxon>
        <taxon>Metazoa</taxon>
        <taxon>Ecdysozoa</taxon>
        <taxon>Arthropoda</taxon>
        <taxon>Hexapoda</taxon>
        <taxon>Insecta</taxon>
        <taxon>Pterygota</taxon>
        <taxon>Palaeoptera</taxon>
        <taxon>Ephemeroptera</taxon>
        <taxon>Pisciforma</taxon>
        <taxon>Baetidae</taxon>
        <taxon>Cloeon</taxon>
    </lineage>
</organism>
<dbReference type="InterPro" id="IPR035899">
    <property type="entry name" value="DBL_dom_sf"/>
</dbReference>
<sequence>MKPISDSLISGSSALGGPNSGDDAQAKREQHTENQERHSLLSKGSSQLDEAEMASPQAVAVAVSEEDADGEAASIATKTDPLHKRQYVIKEMLDTERVYVRDLRDVVEGYITFMRSPPPTNPEEEELSMPDDLKAGKDKMVFGNIEAIYEWHRDYFLKALERCEEKPEELGLIFKRYERKLHMYVVYCQNKPVSEFIVSEKENYFEELRQKLGHKLQLADLLIKPVQRIMKYQLMLKDILKYSERANVSDEELHALRAAFHIMQIVPKAANDMMDVGRLQGFEGKITSQGKLLMHGPLACMEGSAAQGFRGKELQVFLFEQSMIFSEAVGRKTQFTNPVYVYKGHVQVNKMSLNERSEDGDQCKFLIQSTDPRKPNLIYTCQGATPALRDEWVATVKGILQTQKDFLKAIQSPIAYQKELTKDAPAFSFSPPHGMPPRSASEDRPASSGRPAPVSRLPRLQSVPQSSKPADSSKSRLNALVGGLKTLTTNTNSRRWSETAETCNDECDMLRPQSSLPPLSPRHSSISSPNSLSPNHSYKNGCTPPSSPSKAWAFKFRKPSFSKNSRQSSCPSPTSPLLDLENHYEIVEELERGSRAVVMACRDRKTGREAVAKLVWREKQSEAATVAEYRMLKRLGHPSLPKAFGLYSAGLGRDAIVMEKVRGSELFSFVCEKDSYCEGSVRHYMLQALSALVYLHTQTRVAHLDIKPENILVEPNNAGMGRLIIVDLGDAQVIGDDNEVFANGNCLASEMQPSSVEFAPPEVIQRGRVGAGFPSDMWSVGVLLYAFLSGVSPFLDDSPEETSAHILNVDFCYPHEFWAGVSERARSLIGRLLTLETHSRATALQCLSDPWLLQNGEGCRIQSDRLRTLVERRKRCKIMLSPS</sequence>
<dbReference type="Pfam" id="PF00621">
    <property type="entry name" value="RhoGEF"/>
    <property type="match status" value="1"/>
</dbReference>
<dbReference type="CDD" id="cd13241">
    <property type="entry name" value="PH2_Kalirin_Trio_p63RhoGEF"/>
    <property type="match status" value="1"/>
</dbReference>
<feature type="compositionally biased region" description="Basic and acidic residues" evidence="4">
    <location>
        <begin position="24"/>
        <end position="39"/>
    </location>
</feature>
<dbReference type="Gene3D" id="1.10.510.10">
    <property type="entry name" value="Transferase(Phosphotransferase) domain 1"/>
    <property type="match status" value="1"/>
</dbReference>
<comment type="caution">
    <text evidence="7">The sequence shown here is derived from an EMBL/GenBank/DDBJ whole genome shotgun (WGS) entry which is preliminary data.</text>
</comment>
<feature type="compositionally biased region" description="Polar residues" evidence="4">
    <location>
        <begin position="492"/>
        <end position="502"/>
    </location>
</feature>
<feature type="compositionally biased region" description="Low complexity" evidence="4">
    <location>
        <begin position="510"/>
        <end position="537"/>
    </location>
</feature>
<dbReference type="GO" id="GO:0019898">
    <property type="term" value="C:extrinsic component of membrane"/>
    <property type="evidence" value="ECO:0007669"/>
    <property type="project" value="TreeGrafter"/>
</dbReference>
<dbReference type="GO" id="GO:0004672">
    <property type="term" value="F:protein kinase activity"/>
    <property type="evidence" value="ECO:0007669"/>
    <property type="project" value="InterPro"/>
</dbReference>
<evidence type="ECO:0000313" key="8">
    <source>
        <dbReference type="Proteomes" id="UP000494165"/>
    </source>
</evidence>
<proteinExistence type="predicted"/>
<dbReference type="InterPro" id="IPR001331">
    <property type="entry name" value="GDS_CDC24_CS"/>
</dbReference>
<keyword evidence="8" id="KW-1185">Reference proteome</keyword>
<dbReference type="InterPro" id="IPR011009">
    <property type="entry name" value="Kinase-like_dom_sf"/>
</dbReference>
<dbReference type="Pfam" id="PF00069">
    <property type="entry name" value="Pkinase"/>
    <property type="match status" value="1"/>
</dbReference>
<dbReference type="InterPro" id="IPR055251">
    <property type="entry name" value="SOS1_NGEF_PH"/>
</dbReference>
<dbReference type="Proteomes" id="UP000494165">
    <property type="component" value="Unassembled WGS sequence"/>
</dbReference>
<reference evidence="7 8" key="1">
    <citation type="submission" date="2020-04" db="EMBL/GenBank/DDBJ databases">
        <authorList>
            <person name="Alioto T."/>
            <person name="Alioto T."/>
            <person name="Gomez Garrido J."/>
        </authorList>
    </citation>
    <scope>NUCLEOTIDE SEQUENCE [LARGE SCALE GENOMIC DNA]</scope>
</reference>
<dbReference type="GO" id="GO:0005524">
    <property type="term" value="F:ATP binding"/>
    <property type="evidence" value="ECO:0007669"/>
    <property type="project" value="InterPro"/>
</dbReference>
<dbReference type="GO" id="GO:0035556">
    <property type="term" value="P:intracellular signal transduction"/>
    <property type="evidence" value="ECO:0007669"/>
    <property type="project" value="InterPro"/>
</dbReference>
<evidence type="ECO:0000256" key="3">
    <source>
        <dbReference type="ARBA" id="ARBA00022658"/>
    </source>
</evidence>
<comment type="subcellular location">
    <subcellularLocation>
        <location evidence="1">Cytoplasm</location>
    </subcellularLocation>
</comment>
<dbReference type="PROSITE" id="PS50011">
    <property type="entry name" value="PROTEIN_KINASE_DOM"/>
    <property type="match status" value="1"/>
</dbReference>
<dbReference type="SUPFAM" id="SSF48065">
    <property type="entry name" value="DBL homology domain (DH-domain)"/>
    <property type="match status" value="1"/>
</dbReference>
<dbReference type="AlphaFoldDB" id="A0A8S1C2E2"/>
<evidence type="ECO:0000256" key="1">
    <source>
        <dbReference type="ARBA" id="ARBA00004496"/>
    </source>
</evidence>
<dbReference type="SMART" id="SM00325">
    <property type="entry name" value="RhoGEF"/>
    <property type="match status" value="1"/>
</dbReference>
<dbReference type="OrthoDB" id="10256089at2759"/>
<name>A0A8S1C2E2_9INSE</name>
<feature type="region of interest" description="Disordered" evidence="4">
    <location>
        <begin position="425"/>
        <end position="476"/>
    </location>
</feature>
<evidence type="ECO:0000259" key="6">
    <source>
        <dbReference type="PROSITE" id="PS50011"/>
    </source>
</evidence>
<dbReference type="SUPFAM" id="SSF50729">
    <property type="entry name" value="PH domain-like"/>
    <property type="match status" value="1"/>
</dbReference>
<dbReference type="PANTHER" id="PTHR22826">
    <property type="entry name" value="RHO GUANINE EXCHANGE FACTOR-RELATED"/>
    <property type="match status" value="1"/>
</dbReference>
<dbReference type="InterPro" id="IPR001849">
    <property type="entry name" value="PH_domain"/>
</dbReference>
<dbReference type="Pfam" id="PF22697">
    <property type="entry name" value="SOS1_NGEF_PH"/>
    <property type="match status" value="1"/>
</dbReference>
<dbReference type="SUPFAM" id="SSF56112">
    <property type="entry name" value="Protein kinase-like (PK-like)"/>
    <property type="match status" value="1"/>
</dbReference>
<dbReference type="InterPro" id="IPR000719">
    <property type="entry name" value="Prot_kinase_dom"/>
</dbReference>
<accession>A0A8S1C2E2</accession>